<dbReference type="RefSeq" id="WP_127187110.1">
    <property type="nucleotide sequence ID" value="NZ_RZNJ01000001.1"/>
</dbReference>
<evidence type="ECO:0000259" key="2">
    <source>
        <dbReference type="PROSITE" id="PS51781"/>
    </source>
</evidence>
<dbReference type="SUPFAM" id="SSF49695">
    <property type="entry name" value="gamma-Crystallin-like"/>
    <property type="match status" value="1"/>
</dbReference>
<dbReference type="PROSITE" id="PS51781">
    <property type="entry name" value="SH3B"/>
    <property type="match status" value="1"/>
</dbReference>
<dbReference type="InterPro" id="IPR011024">
    <property type="entry name" value="G_crystallin-like"/>
</dbReference>
<evidence type="ECO:0000313" key="3">
    <source>
        <dbReference type="EMBL" id="RUT34990.1"/>
    </source>
</evidence>
<dbReference type="Pfam" id="PF03995">
    <property type="entry name" value="Inhibitor_I36"/>
    <property type="match status" value="1"/>
</dbReference>
<dbReference type="EMBL" id="RZNJ01000001">
    <property type="protein sequence ID" value="RUT34990.1"/>
    <property type="molecule type" value="Genomic_DNA"/>
</dbReference>
<organism evidence="3 4">
    <name type="scientific">Arsenicitalea aurantiaca</name>
    <dbReference type="NCBI Taxonomy" id="1783274"/>
    <lineage>
        <taxon>Bacteria</taxon>
        <taxon>Pseudomonadati</taxon>
        <taxon>Pseudomonadota</taxon>
        <taxon>Alphaproteobacteria</taxon>
        <taxon>Hyphomicrobiales</taxon>
        <taxon>Devosiaceae</taxon>
        <taxon>Arsenicitalea</taxon>
    </lineage>
</organism>
<reference evidence="3 4" key="1">
    <citation type="journal article" date="2016" name="Int. J. Syst. Evol. Microbiol.">
        <title>Arsenicitalea aurantiaca gen. nov., sp. nov., a new member of the family Hyphomicrobiaceae, isolated from high-arsenic sediment.</title>
        <authorList>
            <person name="Mu Y."/>
            <person name="Zhou L."/>
            <person name="Zeng X.C."/>
            <person name="Liu L."/>
            <person name="Pan Y."/>
            <person name="Chen X."/>
            <person name="Wang J."/>
            <person name="Li S."/>
            <person name="Li W.J."/>
            <person name="Wang Y."/>
        </authorList>
    </citation>
    <scope>NUCLEOTIDE SEQUENCE [LARGE SCALE GENOMIC DNA]</scope>
    <source>
        <strain evidence="3 4">42-50</strain>
    </source>
</reference>
<proteinExistence type="predicted"/>
<gene>
    <name evidence="3" type="ORF">EMQ25_03280</name>
</gene>
<dbReference type="PROSITE" id="PS51318">
    <property type="entry name" value="TAT"/>
    <property type="match status" value="1"/>
</dbReference>
<evidence type="ECO:0000256" key="1">
    <source>
        <dbReference type="SAM" id="SignalP"/>
    </source>
</evidence>
<sequence length="226" mass="23815">MNRRTRKLVLNIATGVAIAATAAVVFTPASASAQSGGATATAPVNVRSGPGTGFGIVDSLRRGERVDIDRCQGSWCYIYQDGPSGWVSADYLSRSGSPGQLLGPVAGPDAGVGISVGPGGVSIGIGTGRPGPGRPPVVVEPPRYVGEVCFYDERRFRGSEFCVEEGESLARLPRDWDDVIRSIDNPDGLQVQVCTRAGFRDCRTYTSSASNLGAFEDDISSIRVRF</sequence>
<name>A0A433XLN5_9HYPH</name>
<dbReference type="Gene3D" id="2.30.30.40">
    <property type="entry name" value="SH3 Domains"/>
    <property type="match status" value="1"/>
</dbReference>
<accession>A0A433XLN5</accession>
<dbReference type="Pfam" id="PF08239">
    <property type="entry name" value="SH3_3"/>
    <property type="match status" value="1"/>
</dbReference>
<feature type="signal peptide" evidence="1">
    <location>
        <begin position="1"/>
        <end position="22"/>
    </location>
</feature>
<dbReference type="InterPro" id="IPR006311">
    <property type="entry name" value="TAT_signal"/>
</dbReference>
<keyword evidence="4" id="KW-1185">Reference proteome</keyword>
<dbReference type="OrthoDB" id="8457065at2"/>
<dbReference type="Gene3D" id="2.60.20.10">
    <property type="entry name" value="Crystallins"/>
    <property type="match status" value="1"/>
</dbReference>
<feature type="chain" id="PRO_5019313664" description="SH3b domain-containing protein" evidence="1">
    <location>
        <begin position="23"/>
        <end position="226"/>
    </location>
</feature>
<evidence type="ECO:0000313" key="4">
    <source>
        <dbReference type="Proteomes" id="UP000281547"/>
    </source>
</evidence>
<comment type="caution">
    <text evidence="3">The sequence shown here is derived from an EMBL/GenBank/DDBJ whole genome shotgun (WGS) entry which is preliminary data.</text>
</comment>
<feature type="domain" description="SH3b" evidence="2">
    <location>
        <begin position="30"/>
        <end position="96"/>
    </location>
</feature>
<dbReference type="Proteomes" id="UP000281547">
    <property type="component" value="Unassembled WGS sequence"/>
</dbReference>
<dbReference type="SMART" id="SM00287">
    <property type="entry name" value="SH3b"/>
    <property type="match status" value="1"/>
</dbReference>
<keyword evidence="1" id="KW-0732">Signal</keyword>
<dbReference type="InterPro" id="IPR003646">
    <property type="entry name" value="SH3-like_bac-type"/>
</dbReference>
<dbReference type="AlphaFoldDB" id="A0A433XLN5"/>
<protein>
    <recommendedName>
        <fullName evidence="2">SH3b domain-containing protein</fullName>
    </recommendedName>
</protein>